<keyword evidence="4 7" id="KW-1133">Transmembrane helix</keyword>
<evidence type="ECO:0000259" key="8">
    <source>
        <dbReference type="Pfam" id="PF02687"/>
    </source>
</evidence>
<keyword evidence="5 7" id="KW-0472">Membrane</keyword>
<feature type="transmembrane region" description="Helical" evidence="7">
    <location>
        <begin position="182"/>
        <end position="206"/>
    </location>
</feature>
<evidence type="ECO:0000256" key="6">
    <source>
        <dbReference type="SAM" id="MobiDB-lite"/>
    </source>
</evidence>
<feature type="transmembrane region" description="Helical" evidence="7">
    <location>
        <begin position="357"/>
        <end position="383"/>
    </location>
</feature>
<dbReference type="InterPro" id="IPR038766">
    <property type="entry name" value="Membrane_comp_ABC_pdt"/>
</dbReference>
<feature type="transmembrane region" description="Helical" evidence="7">
    <location>
        <begin position="238"/>
        <end position="261"/>
    </location>
</feature>
<gene>
    <name evidence="9" type="ORF">K7472_04315</name>
</gene>
<feature type="transmembrane region" description="Helical" evidence="7">
    <location>
        <begin position="747"/>
        <end position="769"/>
    </location>
</feature>
<keyword evidence="2" id="KW-1003">Cell membrane</keyword>
<dbReference type="EMBL" id="JAINVZ010000002">
    <property type="protein sequence ID" value="MBY8884068.1"/>
    <property type="molecule type" value="Genomic_DNA"/>
</dbReference>
<feature type="transmembrane region" description="Helical" evidence="7">
    <location>
        <begin position="662"/>
        <end position="682"/>
    </location>
</feature>
<comment type="subcellular location">
    <subcellularLocation>
        <location evidence="1">Cell membrane</location>
        <topology evidence="1">Multi-pass membrane protein</topology>
    </subcellularLocation>
</comment>
<evidence type="ECO:0000256" key="1">
    <source>
        <dbReference type="ARBA" id="ARBA00004651"/>
    </source>
</evidence>
<sequence length="784" mass="81309">MRFAVTGGREGWIRTLLTAVGVGLGVALLLTTAAVPAMLQARSDRTSARSTDGSGAEPTRPGPHTLLVEPANTTYRWYDITGDLFEPEGAEPPLPPGVSRMPGPGEMVVSPALASMLADPADRLLRERLPQHVVGTVGAAGLSGPKELLYYAGAHGLSQYVGMTRRIDRFGGGFPQDPWTPVLIVLLVIVFVVLLVPVGVFVATAVRFGGERRDRRLAALRLIGADSRTTRRIAAGEALCGALLGLVAGAAVFLGLRRAIGTFSLDQTSVFPSDMTPAPELAALIAVAVPVAAVLVTLLALRGVVIEPLGVVRGATPRRRRLWWRLLVPAAGLAMLYPLIGTVAATGPASSVNRPQVAAGAVLLLLGLTTLLPWLVQTVVARLGGAGPVPWQLASRSLQLSSGVAARTVSGITVAVAGAIAVQAVFAGVAGQFTHDTGQDPASAQMAVDIPVRDGSQVKRVVGAFRTTEGVRQVMGTAESGAADLGAAARARDAARSGHGEQAEDDLSTTGITVGDCATLRQVARIGSCSPGSVFLVTGLYGSPPDPLLTPGHRLDLSVPGTPGATGDGPRPWTIPASARTVTGETDATGYERSGVLATPEALDPDLLQAPQARIAITLDPGVPDAEDLVRNTAVRIDPSDPTTTLHATQEAQRYVSLRRGLMIGAVAVLVMIGASLLVSMLEQLRERRRLLATLVAFGTRRRTLGLSVLWQAAVPMALGLVLAVAGGLGLGAVLLRVVNESVGFDWASVAVMAGAGAGVVVLVTLLSLPPLWRMMRPDGLRTE</sequence>
<dbReference type="InterPro" id="IPR003838">
    <property type="entry name" value="ABC3_permease_C"/>
</dbReference>
<dbReference type="Pfam" id="PF02687">
    <property type="entry name" value="FtsX"/>
    <property type="match status" value="2"/>
</dbReference>
<organism evidence="9 10">
    <name type="scientific">Streptantibioticus parmotrematis</name>
    <dbReference type="NCBI Taxonomy" id="2873249"/>
    <lineage>
        <taxon>Bacteria</taxon>
        <taxon>Bacillati</taxon>
        <taxon>Actinomycetota</taxon>
        <taxon>Actinomycetes</taxon>
        <taxon>Kitasatosporales</taxon>
        <taxon>Streptomycetaceae</taxon>
        <taxon>Streptantibioticus</taxon>
    </lineage>
</organism>
<comment type="caution">
    <text evidence="9">The sequence shown here is derived from an EMBL/GenBank/DDBJ whole genome shotgun (WGS) entry which is preliminary data.</text>
</comment>
<dbReference type="PANTHER" id="PTHR30287">
    <property type="entry name" value="MEMBRANE COMPONENT OF PREDICTED ABC SUPERFAMILY METABOLITE UPTAKE TRANSPORTER"/>
    <property type="match status" value="1"/>
</dbReference>
<keyword evidence="3 7" id="KW-0812">Transmembrane</keyword>
<reference evidence="9 10" key="1">
    <citation type="submission" date="2021-08" db="EMBL/GenBank/DDBJ databases">
        <title>Streptomyces sp. PTM05 isolated from lichen.</title>
        <authorList>
            <person name="Somphong A."/>
            <person name="Phongsopitanun W."/>
            <person name="Tanasupawat S."/>
        </authorList>
    </citation>
    <scope>NUCLEOTIDE SEQUENCE [LARGE SCALE GENOMIC DNA]</scope>
    <source>
        <strain evidence="9 10">Ptm05</strain>
    </source>
</reference>
<protein>
    <submittedName>
        <fullName evidence="9">FtsX-like permease family protein</fullName>
    </submittedName>
</protein>
<dbReference type="Proteomes" id="UP001198565">
    <property type="component" value="Unassembled WGS sequence"/>
</dbReference>
<dbReference type="RefSeq" id="WP_222974379.1">
    <property type="nucleotide sequence ID" value="NZ_JAINVZ010000002.1"/>
</dbReference>
<evidence type="ECO:0000256" key="7">
    <source>
        <dbReference type="SAM" id="Phobius"/>
    </source>
</evidence>
<proteinExistence type="predicted"/>
<evidence type="ECO:0000256" key="4">
    <source>
        <dbReference type="ARBA" id="ARBA00022989"/>
    </source>
</evidence>
<evidence type="ECO:0000256" key="3">
    <source>
        <dbReference type="ARBA" id="ARBA00022692"/>
    </source>
</evidence>
<evidence type="ECO:0000313" key="10">
    <source>
        <dbReference type="Proteomes" id="UP001198565"/>
    </source>
</evidence>
<feature type="transmembrane region" description="Helical" evidence="7">
    <location>
        <begin position="12"/>
        <end position="39"/>
    </location>
</feature>
<feature type="domain" description="ABC3 transporter permease C-terminal" evidence="8">
    <location>
        <begin position="189"/>
        <end position="303"/>
    </location>
</feature>
<accession>A0ABS7QLK6</accession>
<feature type="domain" description="ABC3 transporter permease C-terminal" evidence="8">
    <location>
        <begin position="664"/>
        <end position="769"/>
    </location>
</feature>
<feature type="transmembrane region" description="Helical" evidence="7">
    <location>
        <begin position="709"/>
        <end position="735"/>
    </location>
</feature>
<evidence type="ECO:0000313" key="9">
    <source>
        <dbReference type="EMBL" id="MBY8884068.1"/>
    </source>
</evidence>
<evidence type="ECO:0000256" key="2">
    <source>
        <dbReference type="ARBA" id="ARBA00022475"/>
    </source>
</evidence>
<dbReference type="PANTHER" id="PTHR30287:SF2">
    <property type="entry name" value="BLL1001 PROTEIN"/>
    <property type="match status" value="1"/>
</dbReference>
<feature type="transmembrane region" description="Helical" evidence="7">
    <location>
        <begin position="281"/>
        <end position="301"/>
    </location>
</feature>
<feature type="transmembrane region" description="Helical" evidence="7">
    <location>
        <begin position="404"/>
        <end position="426"/>
    </location>
</feature>
<feature type="transmembrane region" description="Helical" evidence="7">
    <location>
        <begin position="322"/>
        <end position="345"/>
    </location>
</feature>
<feature type="region of interest" description="Disordered" evidence="6">
    <location>
        <begin position="41"/>
        <end position="65"/>
    </location>
</feature>
<name>A0ABS7QLK6_9ACTN</name>
<evidence type="ECO:0000256" key="5">
    <source>
        <dbReference type="ARBA" id="ARBA00023136"/>
    </source>
</evidence>
<keyword evidence="10" id="KW-1185">Reference proteome</keyword>